<evidence type="ECO:0000313" key="3">
    <source>
        <dbReference type="EMBL" id="WQD38448.1"/>
    </source>
</evidence>
<dbReference type="EMBL" id="CP139960">
    <property type="protein sequence ID" value="WQD38448.1"/>
    <property type="molecule type" value="Genomic_DNA"/>
</dbReference>
<dbReference type="Gene3D" id="1.20.5.320">
    <property type="entry name" value="6-Phosphogluconate Dehydrogenase, domain 3"/>
    <property type="match status" value="1"/>
</dbReference>
<evidence type="ECO:0000313" key="4">
    <source>
        <dbReference type="Proteomes" id="UP001325680"/>
    </source>
</evidence>
<evidence type="ECO:0000256" key="1">
    <source>
        <dbReference type="SAM" id="MobiDB-lite"/>
    </source>
</evidence>
<feature type="region of interest" description="Disordered" evidence="1">
    <location>
        <begin position="33"/>
        <end position="61"/>
    </location>
</feature>
<reference evidence="3 4" key="1">
    <citation type="submission" date="2023-12" db="EMBL/GenBank/DDBJ databases">
        <title>Genome sequencing and assembly of bacterial species from a model synthetic community.</title>
        <authorList>
            <person name="Hogle S.L."/>
        </authorList>
    </citation>
    <scope>NUCLEOTIDE SEQUENCE [LARGE SCALE GENOMIC DNA]</scope>
    <source>
        <strain evidence="3 4">HAMBI_3031</strain>
    </source>
</reference>
<feature type="compositionally biased region" description="Low complexity" evidence="1">
    <location>
        <begin position="33"/>
        <end position="48"/>
    </location>
</feature>
<keyword evidence="4" id="KW-1185">Reference proteome</keyword>
<name>A0ABZ0W592_9BACT</name>
<dbReference type="RefSeq" id="WP_114791201.1">
    <property type="nucleotide sequence ID" value="NZ_CP139960.1"/>
</dbReference>
<dbReference type="PROSITE" id="PS51257">
    <property type="entry name" value="PROKAR_LIPOPROTEIN"/>
    <property type="match status" value="1"/>
</dbReference>
<organism evidence="3 4">
    <name type="scientific">Niabella yanshanensis</name>
    <dbReference type="NCBI Taxonomy" id="577386"/>
    <lineage>
        <taxon>Bacteria</taxon>
        <taxon>Pseudomonadati</taxon>
        <taxon>Bacteroidota</taxon>
        <taxon>Chitinophagia</taxon>
        <taxon>Chitinophagales</taxon>
        <taxon>Chitinophagaceae</taxon>
        <taxon>Niabella</taxon>
    </lineage>
</organism>
<protein>
    <submittedName>
        <fullName evidence="3">Collagen-like protein</fullName>
    </submittedName>
</protein>
<accession>A0ABZ0W592</accession>
<feature type="signal peptide" evidence="2">
    <location>
        <begin position="1"/>
        <end position="24"/>
    </location>
</feature>
<proteinExistence type="predicted"/>
<gene>
    <name evidence="3" type="ORF">U0035_22500</name>
</gene>
<keyword evidence="2" id="KW-0732">Signal</keyword>
<evidence type="ECO:0000256" key="2">
    <source>
        <dbReference type="SAM" id="SignalP"/>
    </source>
</evidence>
<feature type="chain" id="PRO_5046134695" evidence="2">
    <location>
        <begin position="25"/>
        <end position="312"/>
    </location>
</feature>
<dbReference type="Proteomes" id="UP001325680">
    <property type="component" value="Chromosome"/>
</dbReference>
<sequence length="312" mass="32887">MKDQLCLYPILCLTIALLFISCKKGDTGAAGPVGPQGPTGQQGVAGPAGKDGSVVYAGATPPSSTTGNVGDYYLNTSNGNFYGPKTNNGWGNSFSLVGPTGATGATGSQGQQGVAGTAGSKILSGTADPTPADGVAGDFYLNKATYLLYGPKTAGGWGLGLELRGKDGTQGVRSFITQPFSSFTGPVFYELPGISEEQLNNGYVAAMWRREQLLVNPGFYRLYPLPYSFTIARAGGGTTIATLYHFIVRGGQIGVTFVSDNPTDYELEPTVDFKYNFRFVFIESGKVQQLSAKNPGVNFKDPEQVGRLLHLK</sequence>